<accession>A0A1B2ENA8</accession>
<sequence length="136" mass="14139">MAFDGTVVSDTHVIANHVGPAPAGGWPSNASVTALANGNFVISYQAGTETNGAIYTAMLDSSGAVIFSQRQVNASSGALQDARTIPLNGGYMVIWEANGNIMSQKFDYAGNLVEFETRVNTAATSWMVPPVGTAPL</sequence>
<evidence type="ECO:0000313" key="1">
    <source>
        <dbReference type="EMBL" id="ANY81466.1"/>
    </source>
</evidence>
<protein>
    <submittedName>
        <fullName evidence="1">Uncharacterized protein</fullName>
    </submittedName>
</protein>
<dbReference type="EMBL" id="CP016616">
    <property type="protein sequence ID" value="ANY81466.1"/>
    <property type="molecule type" value="Genomic_DNA"/>
</dbReference>
<dbReference type="AlphaFoldDB" id="A0A1B2ENA8"/>
<organism evidence="1">
    <name type="scientific">Microvirga ossetica</name>
    <dbReference type="NCBI Taxonomy" id="1882682"/>
    <lineage>
        <taxon>Bacteria</taxon>
        <taxon>Pseudomonadati</taxon>
        <taxon>Pseudomonadota</taxon>
        <taxon>Alphaproteobacteria</taxon>
        <taxon>Hyphomicrobiales</taxon>
        <taxon>Methylobacteriaceae</taxon>
        <taxon>Microvirga</taxon>
    </lineage>
</organism>
<proteinExistence type="predicted"/>
<reference evidence="1" key="1">
    <citation type="submission" date="2016-07" db="EMBL/GenBank/DDBJ databases">
        <title>Microvirga ossetica sp. nov. a new species of rhizobia isolated from root nodules of the legume species Vicia alpestris Steven originated from North Ossetia region in the Caucasus.</title>
        <authorList>
            <person name="Safronova V.I."/>
            <person name="Kuznetsova I.G."/>
            <person name="Sazanova A.L."/>
            <person name="Belimov A."/>
            <person name="Andronov E."/>
            <person name="Osledkin Y.S."/>
            <person name="Onishchuk O.P."/>
            <person name="Kurchak O.N."/>
            <person name="Shaposhnikov A.I."/>
            <person name="Willems A."/>
            <person name="Tikhonovich I.A."/>
        </authorList>
    </citation>
    <scope>NUCLEOTIDE SEQUENCE [LARGE SCALE GENOMIC DNA]</scope>
    <source>
        <strain evidence="1">V5/3M</strain>
    </source>
</reference>
<dbReference type="KEGG" id="moc:BB934_27240"/>
<gene>
    <name evidence="1" type="ORF">BB934_27240</name>
</gene>
<name>A0A1B2ENA8_9HYPH</name>